<organism evidence="2 3">
    <name type="scientific">Aegilops tauschii subsp. strangulata</name>
    <name type="common">Goatgrass</name>
    <dbReference type="NCBI Taxonomy" id="200361"/>
    <lineage>
        <taxon>Eukaryota</taxon>
        <taxon>Viridiplantae</taxon>
        <taxon>Streptophyta</taxon>
        <taxon>Embryophyta</taxon>
        <taxon>Tracheophyta</taxon>
        <taxon>Spermatophyta</taxon>
        <taxon>Magnoliopsida</taxon>
        <taxon>Liliopsida</taxon>
        <taxon>Poales</taxon>
        <taxon>Poaceae</taxon>
        <taxon>BOP clade</taxon>
        <taxon>Pooideae</taxon>
        <taxon>Triticodae</taxon>
        <taxon>Triticeae</taxon>
        <taxon>Triticinae</taxon>
        <taxon>Aegilops</taxon>
    </lineage>
</organism>
<dbReference type="AlphaFoldDB" id="A0A453D672"/>
<name>A0A453D672_AEGTS</name>
<dbReference type="GO" id="GO:0005737">
    <property type="term" value="C:cytoplasm"/>
    <property type="evidence" value="ECO:0007669"/>
    <property type="project" value="TreeGrafter"/>
</dbReference>
<evidence type="ECO:0000256" key="1">
    <source>
        <dbReference type="SAM" id="MobiDB-lite"/>
    </source>
</evidence>
<dbReference type="EnsemblPlants" id="AET2Gv21101700.6">
    <property type="protein sequence ID" value="AET2Gv21101700.6"/>
    <property type="gene ID" value="AET2Gv21101700"/>
</dbReference>
<reference evidence="2" key="3">
    <citation type="journal article" date="2017" name="Nature">
        <title>Genome sequence of the progenitor of the wheat D genome Aegilops tauschii.</title>
        <authorList>
            <person name="Luo M.C."/>
            <person name="Gu Y.Q."/>
            <person name="Puiu D."/>
            <person name="Wang H."/>
            <person name="Twardziok S.O."/>
            <person name="Deal K.R."/>
            <person name="Huo N."/>
            <person name="Zhu T."/>
            <person name="Wang L."/>
            <person name="Wang Y."/>
            <person name="McGuire P.E."/>
            <person name="Liu S."/>
            <person name="Long H."/>
            <person name="Ramasamy R.K."/>
            <person name="Rodriguez J.C."/>
            <person name="Van S.L."/>
            <person name="Yuan L."/>
            <person name="Wang Z."/>
            <person name="Xia Z."/>
            <person name="Xiao L."/>
            <person name="Anderson O.D."/>
            <person name="Ouyang S."/>
            <person name="Liang Y."/>
            <person name="Zimin A.V."/>
            <person name="Pertea G."/>
            <person name="Qi P."/>
            <person name="Bennetzen J.L."/>
            <person name="Dai X."/>
            <person name="Dawson M.W."/>
            <person name="Muller H.G."/>
            <person name="Kugler K."/>
            <person name="Rivarola-Duarte L."/>
            <person name="Spannagl M."/>
            <person name="Mayer K.F.X."/>
            <person name="Lu F.H."/>
            <person name="Bevan M.W."/>
            <person name="Leroy P."/>
            <person name="Li P."/>
            <person name="You F.M."/>
            <person name="Sun Q."/>
            <person name="Liu Z."/>
            <person name="Lyons E."/>
            <person name="Wicker T."/>
            <person name="Salzberg S.L."/>
            <person name="Devos K.M."/>
            <person name="Dvorak J."/>
        </authorList>
    </citation>
    <scope>NUCLEOTIDE SEQUENCE [LARGE SCALE GENOMIC DNA]</scope>
    <source>
        <strain evidence="2">cv. AL8/78</strain>
    </source>
</reference>
<evidence type="ECO:0000313" key="2">
    <source>
        <dbReference type="EnsemblPlants" id="AET2Gv21101700.6"/>
    </source>
</evidence>
<dbReference type="Gene3D" id="2.70.98.10">
    <property type="match status" value="1"/>
</dbReference>
<dbReference type="GO" id="GO:0030246">
    <property type="term" value="F:carbohydrate binding"/>
    <property type="evidence" value="ECO:0007669"/>
    <property type="project" value="InterPro"/>
</dbReference>
<sequence length="110" mass="11956">LPAAIPRPDMSSSGAGEEGAAAPQGPLPVEHRKGANGLDKVVLREARRISAEVYLYGGHVTSWKDEHGEELLFVSNKVPLFSLSTKYVSAFKILSQHCFDYQSCLSPDLN</sequence>
<feature type="region of interest" description="Disordered" evidence="1">
    <location>
        <begin position="1"/>
        <end position="33"/>
    </location>
</feature>
<dbReference type="InterPro" id="IPR014718">
    <property type="entry name" value="GH-type_carb-bd"/>
</dbReference>
<evidence type="ECO:0000313" key="3">
    <source>
        <dbReference type="Proteomes" id="UP000015105"/>
    </source>
</evidence>
<dbReference type="PANTHER" id="PTHR11122:SF13">
    <property type="entry name" value="GLUCOSE-6-PHOSPHATE 1-EPIMERASE"/>
    <property type="match status" value="1"/>
</dbReference>
<dbReference type="GO" id="GO:0047938">
    <property type="term" value="F:glucose-6-phosphate 1-epimerase activity"/>
    <property type="evidence" value="ECO:0007669"/>
    <property type="project" value="TreeGrafter"/>
</dbReference>
<protein>
    <submittedName>
        <fullName evidence="2">Uncharacterized protein</fullName>
    </submittedName>
</protein>
<reference evidence="3" key="1">
    <citation type="journal article" date="2014" name="Science">
        <title>Ancient hybridizations among the ancestral genomes of bread wheat.</title>
        <authorList>
            <consortium name="International Wheat Genome Sequencing Consortium,"/>
            <person name="Marcussen T."/>
            <person name="Sandve S.R."/>
            <person name="Heier L."/>
            <person name="Spannagl M."/>
            <person name="Pfeifer M."/>
            <person name="Jakobsen K.S."/>
            <person name="Wulff B.B."/>
            <person name="Steuernagel B."/>
            <person name="Mayer K.F."/>
            <person name="Olsen O.A."/>
        </authorList>
    </citation>
    <scope>NUCLEOTIDE SEQUENCE [LARGE SCALE GENOMIC DNA]</scope>
    <source>
        <strain evidence="3">cv. AL8/78</strain>
    </source>
</reference>
<dbReference type="GO" id="GO:0005975">
    <property type="term" value="P:carbohydrate metabolic process"/>
    <property type="evidence" value="ECO:0007669"/>
    <property type="project" value="InterPro"/>
</dbReference>
<feature type="compositionally biased region" description="Low complexity" evidence="1">
    <location>
        <begin position="11"/>
        <end position="22"/>
    </location>
</feature>
<reference evidence="2" key="4">
    <citation type="submission" date="2019-03" db="UniProtKB">
        <authorList>
            <consortium name="EnsemblPlants"/>
        </authorList>
    </citation>
    <scope>IDENTIFICATION</scope>
</reference>
<dbReference type="Proteomes" id="UP000015105">
    <property type="component" value="Chromosome 2D"/>
</dbReference>
<reference evidence="3" key="2">
    <citation type="journal article" date="2017" name="Nat. Plants">
        <title>The Aegilops tauschii genome reveals multiple impacts of transposons.</title>
        <authorList>
            <person name="Zhao G."/>
            <person name="Zou C."/>
            <person name="Li K."/>
            <person name="Wang K."/>
            <person name="Li T."/>
            <person name="Gao L."/>
            <person name="Zhang X."/>
            <person name="Wang H."/>
            <person name="Yang Z."/>
            <person name="Liu X."/>
            <person name="Jiang W."/>
            <person name="Mao L."/>
            <person name="Kong X."/>
            <person name="Jiao Y."/>
            <person name="Jia J."/>
        </authorList>
    </citation>
    <scope>NUCLEOTIDE SEQUENCE [LARGE SCALE GENOMIC DNA]</scope>
    <source>
        <strain evidence="3">cv. AL8/78</strain>
    </source>
</reference>
<reference evidence="2" key="5">
    <citation type="journal article" date="2021" name="G3 (Bethesda)">
        <title>Aegilops tauschii genome assembly Aet v5.0 features greater sequence contiguity and improved annotation.</title>
        <authorList>
            <person name="Wang L."/>
            <person name="Zhu T."/>
            <person name="Rodriguez J.C."/>
            <person name="Deal K.R."/>
            <person name="Dubcovsky J."/>
            <person name="McGuire P.E."/>
            <person name="Lux T."/>
            <person name="Spannagl M."/>
            <person name="Mayer K.F.X."/>
            <person name="Baldrich P."/>
            <person name="Meyers B.C."/>
            <person name="Huo N."/>
            <person name="Gu Y.Q."/>
            <person name="Zhou H."/>
            <person name="Devos K.M."/>
            <person name="Bennetzen J.L."/>
            <person name="Unver T."/>
            <person name="Budak H."/>
            <person name="Gulick P.J."/>
            <person name="Galiba G."/>
            <person name="Kalapos B."/>
            <person name="Nelson D.R."/>
            <person name="Li P."/>
            <person name="You F.M."/>
            <person name="Luo M.C."/>
            <person name="Dvorak J."/>
        </authorList>
    </citation>
    <scope>NUCLEOTIDE SEQUENCE [LARGE SCALE GENOMIC DNA]</scope>
    <source>
        <strain evidence="2">cv. AL8/78</strain>
    </source>
</reference>
<proteinExistence type="predicted"/>
<keyword evidence="3" id="KW-1185">Reference proteome</keyword>
<dbReference type="Gramene" id="AET2Gv21101700.6">
    <property type="protein sequence ID" value="AET2Gv21101700.6"/>
    <property type="gene ID" value="AET2Gv21101700"/>
</dbReference>
<accession>A0A453D672</accession>
<dbReference type="PANTHER" id="PTHR11122">
    <property type="entry name" value="APOSPORY-ASSOCIATED PROTEIN C-RELATED"/>
    <property type="match status" value="1"/>
</dbReference>
<dbReference type="SUPFAM" id="SSF74650">
    <property type="entry name" value="Galactose mutarotase-like"/>
    <property type="match status" value="1"/>
</dbReference>
<dbReference type="InterPro" id="IPR011013">
    <property type="entry name" value="Gal_mutarotase_sf_dom"/>
</dbReference>